<keyword evidence="2" id="KW-1185">Reference proteome</keyword>
<dbReference type="EMBL" id="KB456263">
    <property type="protein sequence ID" value="EMF13716.1"/>
    <property type="molecule type" value="Genomic_DNA"/>
</dbReference>
<dbReference type="HOGENOM" id="CLU_2039522_0_0_1"/>
<dbReference type="AlphaFoldDB" id="M3C064"/>
<dbReference type="RefSeq" id="XP_016761837.1">
    <property type="nucleotide sequence ID" value="XM_016905232.1"/>
</dbReference>
<dbReference type="GeneID" id="27902369"/>
<gene>
    <name evidence="1" type="ORF">SEPMUDRAFT_148926</name>
</gene>
<protein>
    <submittedName>
        <fullName evidence="1">Uncharacterized protein</fullName>
    </submittedName>
</protein>
<sequence length="121" mass="13695">MLTCLNSCKSVRPRSQSVGPWVLRARERSDVGSRSACYAELIPANNVTQKVSYVLVPRRMQWSQRKDAVQQMKRAVDAAGIGKVGMLQEMACDSPLHRRAQHVRFGSCDTMDQYGVWERPL</sequence>
<dbReference type="Proteomes" id="UP000016931">
    <property type="component" value="Unassembled WGS sequence"/>
</dbReference>
<reference evidence="1 2" key="1">
    <citation type="journal article" date="2012" name="PLoS Pathog.">
        <title>Diverse lifestyles and strategies of plant pathogenesis encoded in the genomes of eighteen Dothideomycetes fungi.</title>
        <authorList>
            <person name="Ohm R.A."/>
            <person name="Feau N."/>
            <person name="Henrissat B."/>
            <person name="Schoch C.L."/>
            <person name="Horwitz B.A."/>
            <person name="Barry K.W."/>
            <person name="Condon B.J."/>
            <person name="Copeland A.C."/>
            <person name="Dhillon B."/>
            <person name="Glaser F."/>
            <person name="Hesse C.N."/>
            <person name="Kosti I."/>
            <person name="LaButti K."/>
            <person name="Lindquist E.A."/>
            <person name="Lucas S."/>
            <person name="Salamov A.A."/>
            <person name="Bradshaw R.E."/>
            <person name="Ciuffetti L."/>
            <person name="Hamelin R.C."/>
            <person name="Kema G.H.J."/>
            <person name="Lawrence C."/>
            <person name="Scott J.A."/>
            <person name="Spatafora J.W."/>
            <person name="Turgeon B.G."/>
            <person name="de Wit P.J.G.M."/>
            <person name="Zhong S."/>
            <person name="Goodwin S.B."/>
            <person name="Grigoriev I.V."/>
        </authorList>
    </citation>
    <scope>NUCLEOTIDE SEQUENCE [LARGE SCALE GENOMIC DNA]</scope>
    <source>
        <strain evidence="1 2">SO2202</strain>
    </source>
</reference>
<organism evidence="1 2">
    <name type="scientific">Sphaerulina musiva (strain SO2202)</name>
    <name type="common">Poplar stem canker fungus</name>
    <name type="synonym">Septoria musiva</name>
    <dbReference type="NCBI Taxonomy" id="692275"/>
    <lineage>
        <taxon>Eukaryota</taxon>
        <taxon>Fungi</taxon>
        <taxon>Dikarya</taxon>
        <taxon>Ascomycota</taxon>
        <taxon>Pezizomycotina</taxon>
        <taxon>Dothideomycetes</taxon>
        <taxon>Dothideomycetidae</taxon>
        <taxon>Mycosphaerellales</taxon>
        <taxon>Mycosphaerellaceae</taxon>
        <taxon>Sphaerulina</taxon>
    </lineage>
</organism>
<accession>M3C064</accession>
<evidence type="ECO:0000313" key="1">
    <source>
        <dbReference type="EMBL" id="EMF13716.1"/>
    </source>
</evidence>
<proteinExistence type="predicted"/>
<evidence type="ECO:0000313" key="2">
    <source>
        <dbReference type="Proteomes" id="UP000016931"/>
    </source>
</evidence>
<name>M3C064_SPHMS</name>